<dbReference type="InterPro" id="IPR014907">
    <property type="entry name" value="BT4734-like_N"/>
</dbReference>
<evidence type="ECO:0000259" key="2">
    <source>
        <dbReference type="Pfam" id="PF08800"/>
    </source>
</evidence>
<dbReference type="OrthoDB" id="1522635at2"/>
<dbReference type="EMBL" id="NOXX01000181">
    <property type="protein sequence ID" value="OYQ45481.1"/>
    <property type="molecule type" value="Genomic_DNA"/>
</dbReference>
<gene>
    <name evidence="3" type="ORF">CHX27_06195</name>
</gene>
<evidence type="ECO:0000256" key="1">
    <source>
        <dbReference type="SAM" id="Coils"/>
    </source>
</evidence>
<evidence type="ECO:0000313" key="4">
    <source>
        <dbReference type="Proteomes" id="UP000216035"/>
    </source>
</evidence>
<evidence type="ECO:0000313" key="3">
    <source>
        <dbReference type="EMBL" id="OYQ45481.1"/>
    </source>
</evidence>
<feature type="coiled-coil region" evidence="1">
    <location>
        <begin position="391"/>
        <end position="418"/>
    </location>
</feature>
<reference evidence="3 4" key="1">
    <citation type="submission" date="2017-07" db="EMBL/GenBank/DDBJ databases">
        <title>Flavobacterium cyanobacteriorum sp. nov., isolated from cyanobacterial aggregates in a eutrophic lake.</title>
        <authorList>
            <person name="Cai H."/>
        </authorList>
    </citation>
    <scope>NUCLEOTIDE SEQUENCE [LARGE SCALE GENOMIC DNA]</scope>
    <source>
        <strain evidence="3 4">TH167</strain>
    </source>
</reference>
<keyword evidence="1" id="KW-0175">Coiled coil</keyword>
<dbReference type="Pfam" id="PF08800">
    <property type="entry name" value="BT4734-like_N"/>
    <property type="match status" value="1"/>
</dbReference>
<dbReference type="Proteomes" id="UP000216035">
    <property type="component" value="Unassembled WGS sequence"/>
</dbReference>
<dbReference type="Pfam" id="PF13148">
    <property type="entry name" value="DUF3987"/>
    <property type="match status" value="1"/>
</dbReference>
<comment type="caution">
    <text evidence="3">The sequence shown here is derived from an EMBL/GenBank/DDBJ whole genome shotgun (WGS) entry which is preliminary data.</text>
</comment>
<sequence>MEKVTIFKNFNMPIEDVTLSSIISNIKTGTYHDSINAIRMAKGMGKPERADQLKKELLAFTPSATFKDGRKKELLNSYSGFVHLDFDKLTPEELQQAFDLAVKTPFTYACFTSPSGDGLKVFIKVNTDHDTHEQTYKQVQAFYEKEINIEADPKCKDITRLCFVSNDTNAFLNESASTFNIALQEQAPLSEPLFEQAQKSNNTIFDECVSFTNNILTYNNGNRNNYIYQLACNCNRRGIPHPEAENLITSNFYHENQSEIRKSIESAYQNNSAEFGKFAKLAVSQKKEIINDTTEDYLKTTPTIPIEAINLMPDLFREGARAFENDPRKRDVFLTSALCIISGCLPDVQGVYHQERVYPHLFSFVIAPAASGKGVLKNAKRLGDKIHERMVESSKQAKDQHENEMIEYKAQLSKRKKDDPIPEKPKEPVFKLLFIPADCSQAMMMQILQDNDGRGIICETEADAMSGANKQDWGNYSHIMRAAFHHEKISAARKTNRELLEIKHPQLAVALSGTPAQVPKLIASAEDGLFSRFIFYAFKNEIIWQDPSPRPGGIVYNDHFEALSKQVLLIVDFLNQYPTEVFLTQVQWNKLNQVFFDKLKNVVIFTGEDAASVVFRLGLILYRFCMIFTALRKFENGDCSKDVTCSDDDFQASLMLSDVYLQHSLLMFNNLEQQKEPTIYKMPNNKKHLLDQLPQEFQRKEAVAIGLKLGLSERSVDDFLNNSVPMLLEKPKTGFYRKVN</sequence>
<name>A0A255ZVP3_9FLAO</name>
<keyword evidence="4" id="KW-1185">Reference proteome</keyword>
<dbReference type="RefSeq" id="WP_094485892.1">
    <property type="nucleotide sequence ID" value="NZ_NOXX01000181.1"/>
</dbReference>
<dbReference type="InterPro" id="IPR025048">
    <property type="entry name" value="DUF3987"/>
</dbReference>
<accession>A0A255ZVP3</accession>
<feature type="domain" description="BT4734-like N-terminal" evidence="2">
    <location>
        <begin position="53"/>
        <end position="171"/>
    </location>
</feature>
<organism evidence="3 4">
    <name type="scientific">Flavobacterium aurantiibacter</name>
    <dbReference type="NCBI Taxonomy" id="2023067"/>
    <lineage>
        <taxon>Bacteria</taxon>
        <taxon>Pseudomonadati</taxon>
        <taxon>Bacteroidota</taxon>
        <taxon>Flavobacteriia</taxon>
        <taxon>Flavobacteriales</taxon>
        <taxon>Flavobacteriaceae</taxon>
        <taxon>Flavobacterium</taxon>
    </lineage>
</organism>
<protein>
    <recommendedName>
        <fullName evidence="2">BT4734-like N-terminal domain-containing protein</fullName>
    </recommendedName>
</protein>
<proteinExistence type="predicted"/>
<dbReference type="AlphaFoldDB" id="A0A255ZVP3"/>